<evidence type="ECO:0000313" key="2">
    <source>
        <dbReference type="Proteomes" id="UP000694413"/>
    </source>
</evidence>
<accession>A0A8D2NCF3</accession>
<dbReference type="AlphaFoldDB" id="A0A8D2NCF3"/>
<proteinExistence type="predicted"/>
<organism evidence="1 2">
    <name type="scientific">Zonotrichia albicollis</name>
    <name type="common">White-throated sparrow</name>
    <name type="synonym">Fringilla albicollis</name>
    <dbReference type="NCBI Taxonomy" id="44394"/>
    <lineage>
        <taxon>Eukaryota</taxon>
        <taxon>Metazoa</taxon>
        <taxon>Chordata</taxon>
        <taxon>Craniata</taxon>
        <taxon>Vertebrata</taxon>
        <taxon>Euteleostomi</taxon>
        <taxon>Archelosauria</taxon>
        <taxon>Archosauria</taxon>
        <taxon>Dinosauria</taxon>
        <taxon>Saurischia</taxon>
        <taxon>Theropoda</taxon>
        <taxon>Coelurosauria</taxon>
        <taxon>Aves</taxon>
        <taxon>Neognathae</taxon>
        <taxon>Neoaves</taxon>
        <taxon>Telluraves</taxon>
        <taxon>Australaves</taxon>
        <taxon>Passeriformes</taxon>
        <taxon>Passerellidae</taxon>
        <taxon>Zonotrichia</taxon>
    </lineage>
</organism>
<keyword evidence="2" id="KW-1185">Reference proteome</keyword>
<reference evidence="1" key="2">
    <citation type="submission" date="2025-09" db="UniProtKB">
        <authorList>
            <consortium name="Ensembl"/>
        </authorList>
    </citation>
    <scope>IDENTIFICATION</scope>
</reference>
<dbReference type="Proteomes" id="UP000694413">
    <property type="component" value="Unassembled WGS sequence"/>
</dbReference>
<protein>
    <submittedName>
        <fullName evidence="1">Uncharacterized protein</fullName>
    </submittedName>
</protein>
<name>A0A8D2NCF3_ZONAL</name>
<evidence type="ECO:0000313" key="1">
    <source>
        <dbReference type="Ensembl" id="ENSZALP00000021641.1"/>
    </source>
</evidence>
<sequence>VSGQGLVARGWWPGAGGQGCAALLSQGCEAQGVQEAAVVLVEEETLQYQPTKNYLCYLLMHDYSAFETELMQNKIEHLAAPGTIQYEEV</sequence>
<dbReference type="Ensembl" id="ENSZALT00000028228.1">
    <property type="protein sequence ID" value="ENSZALP00000021641.1"/>
    <property type="gene ID" value="ENSZALG00000016921.1"/>
</dbReference>
<reference evidence="1" key="1">
    <citation type="submission" date="2025-08" db="UniProtKB">
        <authorList>
            <consortium name="Ensembl"/>
        </authorList>
    </citation>
    <scope>IDENTIFICATION</scope>
</reference>